<dbReference type="Pfam" id="PF00364">
    <property type="entry name" value="Biotin_lipoyl"/>
    <property type="match status" value="1"/>
</dbReference>
<proteinExistence type="predicted"/>
<dbReference type="SUPFAM" id="SSF51230">
    <property type="entry name" value="Single hybrid motif"/>
    <property type="match status" value="1"/>
</dbReference>
<dbReference type="PROSITE" id="PS50968">
    <property type="entry name" value="BIOTINYL_LIPOYL"/>
    <property type="match status" value="1"/>
</dbReference>
<reference evidence="3" key="1">
    <citation type="journal article" date="2020" name="mSystems">
        <title>Genome- and Community-Level Interaction Insights into Carbon Utilization and Element Cycling Functions of Hydrothermarchaeota in Hydrothermal Sediment.</title>
        <authorList>
            <person name="Zhou Z."/>
            <person name="Liu Y."/>
            <person name="Xu W."/>
            <person name="Pan J."/>
            <person name="Luo Z.H."/>
            <person name="Li M."/>
        </authorList>
    </citation>
    <scope>NUCLEOTIDE SEQUENCE [LARGE SCALE GENOMIC DNA]</scope>
    <source>
        <strain evidence="3">SpSt-16</strain>
    </source>
</reference>
<keyword evidence="1" id="KW-0092">Biotin</keyword>
<protein>
    <submittedName>
        <fullName evidence="3">Acetyl-CoA carboxylase biotin carboxyl carrier protein subunit</fullName>
    </submittedName>
</protein>
<dbReference type="InterPro" id="IPR050709">
    <property type="entry name" value="Biotin_Carboxyl_Carrier/Decarb"/>
</dbReference>
<evidence type="ECO:0000259" key="2">
    <source>
        <dbReference type="PROSITE" id="PS50968"/>
    </source>
</evidence>
<name>A0A7C2ZPC0_9CREN</name>
<gene>
    <name evidence="3" type="ORF">ENO77_02980</name>
</gene>
<evidence type="ECO:0000313" key="3">
    <source>
        <dbReference type="EMBL" id="HEW53118.1"/>
    </source>
</evidence>
<dbReference type="AlphaFoldDB" id="A0A7C2ZPC0"/>
<dbReference type="PANTHER" id="PTHR45266:SF3">
    <property type="entry name" value="OXALOACETATE DECARBOXYLASE ALPHA CHAIN"/>
    <property type="match status" value="1"/>
</dbReference>
<dbReference type="Gene3D" id="2.40.50.100">
    <property type="match status" value="1"/>
</dbReference>
<dbReference type="CDD" id="cd06850">
    <property type="entry name" value="biotinyl_domain"/>
    <property type="match status" value="1"/>
</dbReference>
<dbReference type="InterPro" id="IPR000089">
    <property type="entry name" value="Biotin_lipoyl"/>
</dbReference>
<accession>A0A7C2ZPC0</accession>
<comment type="caution">
    <text evidence="3">The sequence shown here is derived from an EMBL/GenBank/DDBJ whole genome shotgun (WGS) entry which is preliminary data.</text>
</comment>
<organism evidence="3">
    <name type="scientific">Ignisphaera aggregans</name>
    <dbReference type="NCBI Taxonomy" id="334771"/>
    <lineage>
        <taxon>Archaea</taxon>
        <taxon>Thermoproteota</taxon>
        <taxon>Thermoprotei</taxon>
        <taxon>Desulfurococcales</taxon>
        <taxon>Desulfurococcaceae</taxon>
        <taxon>Ignisphaera</taxon>
    </lineage>
</organism>
<dbReference type="InterPro" id="IPR011053">
    <property type="entry name" value="Single_hybrid_motif"/>
</dbReference>
<dbReference type="PANTHER" id="PTHR45266">
    <property type="entry name" value="OXALOACETATE DECARBOXYLASE ALPHA CHAIN"/>
    <property type="match status" value="1"/>
</dbReference>
<feature type="domain" description="Lipoyl-binding" evidence="2">
    <location>
        <begin position="78"/>
        <end position="151"/>
    </location>
</feature>
<dbReference type="EMBL" id="DSGT01000009">
    <property type="protein sequence ID" value="HEW53118.1"/>
    <property type="molecule type" value="Genomic_DNA"/>
</dbReference>
<evidence type="ECO:0000256" key="1">
    <source>
        <dbReference type="ARBA" id="ARBA00023267"/>
    </source>
</evidence>
<sequence>MSDTRFTVVINNKKYDVEVYEQGDNVFLVKIGDREYIVHLSDEFLEEVEKQEEEEVTSMLTRAIEESVARTQQPLYHAEEQGLILTSEFPGRLVKLLIKEGDLVNQGQTVAVVESMKMMIEIRSPYRGKVKKVLAQEGKFIDVGQAISVIEPL</sequence>